<dbReference type="InterPro" id="IPR050595">
    <property type="entry name" value="Bact_response_regulator"/>
</dbReference>
<dbReference type="EMBL" id="JAPDDT010000008">
    <property type="protein sequence ID" value="MCW1924469.1"/>
    <property type="molecule type" value="Genomic_DNA"/>
</dbReference>
<evidence type="ECO:0000313" key="5">
    <source>
        <dbReference type="Proteomes" id="UP001320876"/>
    </source>
</evidence>
<protein>
    <submittedName>
        <fullName evidence="4">Response regulator</fullName>
    </submittedName>
</protein>
<dbReference type="Gene3D" id="3.40.50.2300">
    <property type="match status" value="1"/>
</dbReference>
<name>A0ABT3GLS4_9BACT</name>
<dbReference type="InterPro" id="IPR011006">
    <property type="entry name" value="CheY-like_superfamily"/>
</dbReference>
<proteinExistence type="predicted"/>
<accession>A0ABT3GLS4</accession>
<feature type="domain" description="Response regulatory" evidence="3">
    <location>
        <begin position="8"/>
        <end position="122"/>
    </location>
</feature>
<organism evidence="4 5">
    <name type="scientific">Luteolibacter arcticus</name>
    <dbReference type="NCBI Taxonomy" id="1581411"/>
    <lineage>
        <taxon>Bacteria</taxon>
        <taxon>Pseudomonadati</taxon>
        <taxon>Verrucomicrobiota</taxon>
        <taxon>Verrucomicrobiia</taxon>
        <taxon>Verrucomicrobiales</taxon>
        <taxon>Verrucomicrobiaceae</taxon>
        <taxon>Luteolibacter</taxon>
    </lineage>
</organism>
<keyword evidence="1 2" id="KW-0597">Phosphoprotein</keyword>
<gene>
    <name evidence="4" type="ORF">OKA05_18020</name>
</gene>
<evidence type="ECO:0000256" key="1">
    <source>
        <dbReference type="ARBA" id="ARBA00022553"/>
    </source>
</evidence>
<dbReference type="PANTHER" id="PTHR44591:SF3">
    <property type="entry name" value="RESPONSE REGULATORY DOMAIN-CONTAINING PROTEIN"/>
    <property type="match status" value="1"/>
</dbReference>
<keyword evidence="5" id="KW-1185">Reference proteome</keyword>
<dbReference type="PROSITE" id="PS50110">
    <property type="entry name" value="RESPONSE_REGULATORY"/>
    <property type="match status" value="1"/>
</dbReference>
<sequence>MTRNPIIYVAVVDDDENLCRSFARLLRATGIQPITYLSAEDFLGDTKHPQFDCLILDVQLGGMSGIELQRQLVESGETTPVIFITAYDCPLTRAEAEAAGCRAYFQKSDSGEKVLEAIRGLIGRPSAP</sequence>
<feature type="modified residue" description="4-aspartylphosphate" evidence="2">
    <location>
        <position position="57"/>
    </location>
</feature>
<dbReference type="InterPro" id="IPR001789">
    <property type="entry name" value="Sig_transdc_resp-reg_receiver"/>
</dbReference>
<dbReference type="PANTHER" id="PTHR44591">
    <property type="entry name" value="STRESS RESPONSE REGULATOR PROTEIN 1"/>
    <property type="match status" value="1"/>
</dbReference>
<dbReference type="Proteomes" id="UP001320876">
    <property type="component" value="Unassembled WGS sequence"/>
</dbReference>
<dbReference type="RefSeq" id="WP_264488576.1">
    <property type="nucleotide sequence ID" value="NZ_JAPDDT010000008.1"/>
</dbReference>
<reference evidence="4 5" key="1">
    <citation type="submission" date="2022-10" db="EMBL/GenBank/DDBJ databases">
        <title>Luteolibacter arcticus strain CCTCC AB 2014275, whole genome shotgun sequencing project.</title>
        <authorList>
            <person name="Zhao G."/>
            <person name="Shen L."/>
        </authorList>
    </citation>
    <scope>NUCLEOTIDE SEQUENCE [LARGE SCALE GENOMIC DNA]</scope>
    <source>
        <strain evidence="4 5">CCTCC AB 2014275</strain>
    </source>
</reference>
<evidence type="ECO:0000259" key="3">
    <source>
        <dbReference type="PROSITE" id="PS50110"/>
    </source>
</evidence>
<evidence type="ECO:0000256" key="2">
    <source>
        <dbReference type="PROSITE-ProRule" id="PRU00169"/>
    </source>
</evidence>
<comment type="caution">
    <text evidence="4">The sequence shown here is derived from an EMBL/GenBank/DDBJ whole genome shotgun (WGS) entry which is preliminary data.</text>
</comment>
<dbReference type="SMART" id="SM00448">
    <property type="entry name" value="REC"/>
    <property type="match status" value="1"/>
</dbReference>
<dbReference type="Pfam" id="PF00072">
    <property type="entry name" value="Response_reg"/>
    <property type="match status" value="1"/>
</dbReference>
<dbReference type="SUPFAM" id="SSF52172">
    <property type="entry name" value="CheY-like"/>
    <property type="match status" value="1"/>
</dbReference>
<evidence type="ECO:0000313" key="4">
    <source>
        <dbReference type="EMBL" id="MCW1924469.1"/>
    </source>
</evidence>